<dbReference type="PROSITE" id="PS50110">
    <property type="entry name" value="RESPONSE_REGULATORY"/>
    <property type="match status" value="1"/>
</dbReference>
<dbReference type="InterPro" id="IPR046947">
    <property type="entry name" value="LytR-like"/>
</dbReference>
<dbReference type="Gene3D" id="2.40.50.1020">
    <property type="entry name" value="LytTr DNA-binding domain"/>
    <property type="match status" value="1"/>
</dbReference>
<dbReference type="Proteomes" id="UP000576209">
    <property type="component" value="Unassembled WGS sequence"/>
</dbReference>
<dbReference type="EMBL" id="JACIFF010000002">
    <property type="protein sequence ID" value="MBB4078666.1"/>
    <property type="molecule type" value="Genomic_DNA"/>
</dbReference>
<dbReference type="SMART" id="SM00850">
    <property type="entry name" value="LytTR"/>
    <property type="match status" value="1"/>
</dbReference>
<name>A0A840ECH3_9BACT</name>
<sequence length="245" mass="27841">MLHKALVIDDEAPARKLLQEYLSDFPELIVVGEAANGVDALRLIAEHEPEIIFLDIQMPGLTGLEVLARLDELPMIIFTTAYDQYALEAFELHAVDYLLKPYSKSRFARAVNRLSLRSQPAQPNVARLAQQLRDDSTRYPDRIMVPRANKYVALPVAEILCIRAEGDYSTIVTPERTFLSQYSLKETEQRLDPAQFLRIHRSTIINRSAIVEIYREGHGYDLVLSNGELVRASRGFAEVVKDLLF</sequence>
<evidence type="ECO:0000313" key="5">
    <source>
        <dbReference type="Proteomes" id="UP000576209"/>
    </source>
</evidence>
<proteinExistence type="predicted"/>
<dbReference type="InterPro" id="IPR001789">
    <property type="entry name" value="Sig_transdc_resp-reg_receiver"/>
</dbReference>
<dbReference type="AlphaFoldDB" id="A0A840ECH3"/>
<gene>
    <name evidence="4" type="ORF">GGR28_001279</name>
</gene>
<dbReference type="Pfam" id="PF00072">
    <property type="entry name" value="Response_reg"/>
    <property type="match status" value="1"/>
</dbReference>
<keyword evidence="5" id="KW-1185">Reference proteome</keyword>
<comment type="caution">
    <text evidence="4">The sequence shown here is derived from an EMBL/GenBank/DDBJ whole genome shotgun (WGS) entry which is preliminary data.</text>
</comment>
<evidence type="ECO:0000259" key="2">
    <source>
        <dbReference type="PROSITE" id="PS50110"/>
    </source>
</evidence>
<feature type="domain" description="HTH LytTR-type" evidence="3">
    <location>
        <begin position="143"/>
        <end position="245"/>
    </location>
</feature>
<protein>
    <submittedName>
        <fullName evidence="4">Two-component system LytT family response regulator</fullName>
    </submittedName>
</protein>
<dbReference type="InterPro" id="IPR011006">
    <property type="entry name" value="CheY-like_superfamily"/>
</dbReference>
<dbReference type="SUPFAM" id="SSF52172">
    <property type="entry name" value="CheY-like"/>
    <property type="match status" value="1"/>
</dbReference>
<dbReference type="GO" id="GO:0003677">
    <property type="term" value="F:DNA binding"/>
    <property type="evidence" value="ECO:0007669"/>
    <property type="project" value="InterPro"/>
</dbReference>
<evidence type="ECO:0000313" key="4">
    <source>
        <dbReference type="EMBL" id="MBB4078666.1"/>
    </source>
</evidence>
<dbReference type="PROSITE" id="PS50930">
    <property type="entry name" value="HTH_LYTTR"/>
    <property type="match status" value="1"/>
</dbReference>
<dbReference type="PANTHER" id="PTHR37299">
    <property type="entry name" value="TRANSCRIPTIONAL REGULATOR-RELATED"/>
    <property type="match status" value="1"/>
</dbReference>
<organism evidence="4 5">
    <name type="scientific">Neolewinella aquimaris</name>
    <dbReference type="NCBI Taxonomy" id="1835722"/>
    <lineage>
        <taxon>Bacteria</taxon>
        <taxon>Pseudomonadati</taxon>
        <taxon>Bacteroidota</taxon>
        <taxon>Saprospiria</taxon>
        <taxon>Saprospirales</taxon>
        <taxon>Lewinellaceae</taxon>
        <taxon>Neolewinella</taxon>
    </lineage>
</organism>
<reference evidence="4 5" key="1">
    <citation type="submission" date="2020-08" db="EMBL/GenBank/DDBJ databases">
        <title>Genomic Encyclopedia of Type Strains, Phase IV (KMG-IV): sequencing the most valuable type-strain genomes for metagenomic binning, comparative biology and taxonomic classification.</title>
        <authorList>
            <person name="Goeker M."/>
        </authorList>
    </citation>
    <scope>NUCLEOTIDE SEQUENCE [LARGE SCALE GENOMIC DNA]</scope>
    <source>
        <strain evidence="4 5">DSM 105137</strain>
    </source>
</reference>
<dbReference type="RefSeq" id="WP_183494902.1">
    <property type="nucleotide sequence ID" value="NZ_JACIFF010000002.1"/>
</dbReference>
<dbReference type="Gene3D" id="3.40.50.2300">
    <property type="match status" value="1"/>
</dbReference>
<keyword evidence="1" id="KW-0597">Phosphoprotein</keyword>
<accession>A0A840ECH3</accession>
<dbReference type="GO" id="GO:0000156">
    <property type="term" value="F:phosphorelay response regulator activity"/>
    <property type="evidence" value="ECO:0007669"/>
    <property type="project" value="InterPro"/>
</dbReference>
<feature type="modified residue" description="4-aspartylphosphate" evidence="1">
    <location>
        <position position="55"/>
    </location>
</feature>
<feature type="domain" description="Response regulatory" evidence="2">
    <location>
        <begin position="4"/>
        <end position="115"/>
    </location>
</feature>
<dbReference type="Pfam" id="PF04397">
    <property type="entry name" value="LytTR"/>
    <property type="match status" value="1"/>
</dbReference>
<dbReference type="InterPro" id="IPR007492">
    <property type="entry name" value="LytTR_DNA-bd_dom"/>
</dbReference>
<dbReference type="PANTHER" id="PTHR37299:SF1">
    <property type="entry name" value="STAGE 0 SPORULATION PROTEIN A HOMOLOG"/>
    <property type="match status" value="1"/>
</dbReference>
<dbReference type="SMART" id="SM00448">
    <property type="entry name" value="REC"/>
    <property type="match status" value="1"/>
</dbReference>
<evidence type="ECO:0000256" key="1">
    <source>
        <dbReference type="PROSITE-ProRule" id="PRU00169"/>
    </source>
</evidence>
<evidence type="ECO:0000259" key="3">
    <source>
        <dbReference type="PROSITE" id="PS50930"/>
    </source>
</evidence>